<reference evidence="17" key="3">
    <citation type="submission" date="2025-09" db="UniProtKB">
        <authorList>
            <consortium name="Ensembl"/>
        </authorList>
    </citation>
    <scope>IDENTIFICATION</scope>
</reference>
<dbReference type="Bgee" id="ENSACAG00000011127">
    <property type="expression patterns" value="Expressed in kidney and 13 other cell types or tissues"/>
</dbReference>
<evidence type="ECO:0000256" key="14">
    <source>
        <dbReference type="ARBA" id="ARBA00047881"/>
    </source>
</evidence>
<dbReference type="GO" id="GO:0006508">
    <property type="term" value="P:proteolysis"/>
    <property type="evidence" value="ECO:0007669"/>
    <property type="project" value="UniProtKB-KW"/>
</dbReference>
<evidence type="ECO:0000256" key="6">
    <source>
        <dbReference type="ARBA" id="ARBA00022801"/>
    </source>
</evidence>
<dbReference type="GeneTree" id="ENSGT00530000063255"/>
<dbReference type="Pfam" id="PF02789">
    <property type="entry name" value="Peptidase_M17_N"/>
    <property type="match status" value="1"/>
</dbReference>
<keyword evidence="5" id="KW-0645">Protease</keyword>
<dbReference type="CDD" id="cd00433">
    <property type="entry name" value="Peptidase_M17"/>
    <property type="match status" value="1"/>
</dbReference>
<dbReference type="SUPFAM" id="SSF52949">
    <property type="entry name" value="Macro domain-like"/>
    <property type="match status" value="1"/>
</dbReference>
<evidence type="ECO:0000313" key="17">
    <source>
        <dbReference type="Ensembl" id="ENSACAP00000031956.1"/>
    </source>
</evidence>
<dbReference type="EC" id="3.4.13.23" evidence="8"/>
<accession>A0A803T9R6</accession>
<evidence type="ECO:0000256" key="13">
    <source>
        <dbReference type="ARBA" id="ARBA00045966"/>
    </source>
</evidence>
<dbReference type="PANTHER" id="PTHR11963">
    <property type="entry name" value="LEUCINE AMINOPEPTIDASE-RELATED"/>
    <property type="match status" value="1"/>
</dbReference>
<comment type="catalytic activity">
    <reaction evidence="7">
        <text>an S-substituted L-cysteinylglycine + H2O = an S-substituted L-cysteine + glycine</text>
        <dbReference type="Rhea" id="RHEA:60444"/>
        <dbReference type="ChEBI" id="CHEBI:15377"/>
        <dbReference type="ChEBI" id="CHEBI:57305"/>
        <dbReference type="ChEBI" id="CHEBI:58717"/>
        <dbReference type="ChEBI" id="CHEBI:143103"/>
        <dbReference type="EC" id="3.4.13.23"/>
    </reaction>
    <physiologicalReaction direction="left-to-right" evidence="7">
        <dbReference type="Rhea" id="RHEA:60445"/>
    </physiologicalReaction>
</comment>
<dbReference type="PRINTS" id="PR00481">
    <property type="entry name" value="LAMNOPPTDASE"/>
</dbReference>
<dbReference type="InterPro" id="IPR011356">
    <property type="entry name" value="Leucine_aapep/pepB"/>
</dbReference>
<sequence>MSGRQLELLAISGPSLKKGKTRIFHGLHQDFSSIVVVGLGKKAAGVNPYENWDEDKENIRAAIAAGCRQIQDLEVPSVEVDPCGDAQAAAEGALLGLFEYDELKQKKKPPVDVQLHGSDGTEAWKKGLIYAKGQNLARYLMEAPANHMTPTRFATIVEEKLKSCSNKVTVHIRNKSWIEAQEMGSFLSVAKGSDEPPVLLEVHYKGSSDANEPPLVFVGKGITFDSGGISIKPSSNMDAMRADMGGAATICSAIITAAELKLPLNMIGLTPLCENMPSGKANKPGDVVKAKNGKTIQVDNTDAEGRLVLADALCYAHSFKPRAIVDAATLTGAMDVALGSGATGVFTNSHQLWNHLYEVSSCTNNRHEGD</sequence>
<organism evidence="17 18">
    <name type="scientific">Anolis carolinensis</name>
    <name type="common">Green anole</name>
    <name type="synonym">American chameleon</name>
    <dbReference type="NCBI Taxonomy" id="28377"/>
    <lineage>
        <taxon>Eukaryota</taxon>
        <taxon>Metazoa</taxon>
        <taxon>Chordata</taxon>
        <taxon>Craniata</taxon>
        <taxon>Vertebrata</taxon>
        <taxon>Euteleostomi</taxon>
        <taxon>Lepidosauria</taxon>
        <taxon>Squamata</taxon>
        <taxon>Bifurcata</taxon>
        <taxon>Unidentata</taxon>
        <taxon>Episquamata</taxon>
        <taxon>Toxicofera</taxon>
        <taxon>Iguania</taxon>
        <taxon>Dactyloidae</taxon>
        <taxon>Anolis</taxon>
    </lineage>
</organism>
<evidence type="ECO:0000256" key="4">
    <source>
        <dbReference type="ARBA" id="ARBA00022438"/>
    </source>
</evidence>
<keyword evidence="4" id="KW-0031">Aminopeptidase</keyword>
<evidence type="ECO:0000256" key="9">
    <source>
        <dbReference type="ARBA" id="ARBA00029605"/>
    </source>
</evidence>
<evidence type="ECO:0000256" key="7">
    <source>
        <dbReference type="ARBA" id="ARBA00023511"/>
    </source>
</evidence>
<dbReference type="InterPro" id="IPR008283">
    <property type="entry name" value="Peptidase_M17_N"/>
</dbReference>
<dbReference type="GO" id="GO:0005737">
    <property type="term" value="C:cytoplasm"/>
    <property type="evidence" value="ECO:0007669"/>
    <property type="project" value="InterPro"/>
</dbReference>
<dbReference type="PANTHER" id="PTHR11963:SF23">
    <property type="entry name" value="CYTOSOL AMINOPEPTIDASE"/>
    <property type="match status" value="1"/>
</dbReference>
<evidence type="ECO:0000256" key="2">
    <source>
        <dbReference type="ARBA" id="ARBA00011643"/>
    </source>
</evidence>
<evidence type="ECO:0000256" key="11">
    <source>
        <dbReference type="ARBA" id="ARBA00030997"/>
    </source>
</evidence>
<feature type="domain" description="Cytosol aminopeptidase" evidence="16">
    <location>
        <begin position="300"/>
        <end position="307"/>
    </location>
</feature>
<comment type="catalytic activity">
    <reaction evidence="14">
        <text>S-benzyl-L-cysteinylglycine + H2O = S-benzyl-L-cysteine + glycine</text>
        <dbReference type="Rhea" id="RHEA:62568"/>
        <dbReference type="ChEBI" id="CHEBI:15377"/>
        <dbReference type="ChEBI" id="CHEBI:57305"/>
        <dbReference type="ChEBI" id="CHEBI:145802"/>
        <dbReference type="ChEBI" id="CHEBI:145803"/>
    </reaction>
    <physiologicalReaction direction="left-to-right" evidence="14">
        <dbReference type="Rhea" id="RHEA:62569"/>
    </physiologicalReaction>
</comment>
<protein>
    <recommendedName>
        <fullName evidence="3">Cytosol aminopeptidase</fullName>
        <ecNumber evidence="8">3.4.13.23</ecNumber>
    </recommendedName>
    <alternativeName>
        <fullName evidence="11">Cysteinylglycine-S-conjugate dipeptidase</fullName>
    </alternativeName>
    <alternativeName>
        <fullName evidence="12">Leucine aminopeptidase 3</fullName>
    </alternativeName>
    <alternativeName>
        <fullName evidence="10">Proline aminopeptidase</fullName>
    </alternativeName>
    <alternativeName>
        <fullName evidence="9">Prolyl aminopeptidase</fullName>
    </alternativeName>
</protein>
<reference evidence="17" key="2">
    <citation type="submission" date="2025-08" db="UniProtKB">
        <authorList>
            <consortium name="Ensembl"/>
        </authorList>
    </citation>
    <scope>IDENTIFICATION</scope>
</reference>
<evidence type="ECO:0000256" key="12">
    <source>
        <dbReference type="ARBA" id="ARBA00031564"/>
    </source>
</evidence>
<dbReference type="Ensembl" id="ENSACAT00000040210.1">
    <property type="protein sequence ID" value="ENSACAP00000031956.1"/>
    <property type="gene ID" value="ENSACAG00000011127.4"/>
</dbReference>
<keyword evidence="6" id="KW-0378">Hydrolase</keyword>
<evidence type="ECO:0000256" key="15">
    <source>
        <dbReference type="ARBA" id="ARBA00049107"/>
    </source>
</evidence>
<evidence type="ECO:0000256" key="5">
    <source>
        <dbReference type="ARBA" id="ARBA00022670"/>
    </source>
</evidence>
<gene>
    <name evidence="17" type="primary">LAP3</name>
</gene>
<dbReference type="AlphaFoldDB" id="A0A803T9R6"/>
<evidence type="ECO:0000256" key="10">
    <source>
        <dbReference type="ARBA" id="ARBA00030930"/>
    </source>
</evidence>
<proteinExistence type="inferred from homology"/>
<dbReference type="Proteomes" id="UP000001646">
    <property type="component" value="Chromosome 4"/>
</dbReference>
<keyword evidence="18" id="KW-1185">Reference proteome</keyword>
<evidence type="ECO:0000256" key="8">
    <source>
        <dbReference type="ARBA" id="ARBA00023625"/>
    </source>
</evidence>
<comment type="catalytic activity">
    <reaction evidence="15">
        <text>L-cysteinylglycine + H2O = L-cysteine + glycine</text>
        <dbReference type="Rhea" id="RHEA:28783"/>
        <dbReference type="ChEBI" id="CHEBI:15377"/>
        <dbReference type="ChEBI" id="CHEBI:35235"/>
        <dbReference type="ChEBI" id="CHEBI:57305"/>
        <dbReference type="ChEBI" id="CHEBI:61694"/>
    </reaction>
    <physiologicalReaction direction="left-to-right" evidence="15">
        <dbReference type="Rhea" id="RHEA:28784"/>
    </physiologicalReaction>
</comment>
<dbReference type="PROSITE" id="PS00631">
    <property type="entry name" value="CYTOSOL_AP"/>
    <property type="match status" value="1"/>
</dbReference>
<dbReference type="GO" id="GO:0070006">
    <property type="term" value="F:metalloaminopeptidase activity"/>
    <property type="evidence" value="ECO:0007669"/>
    <property type="project" value="InterPro"/>
</dbReference>
<dbReference type="Gene3D" id="3.40.220.10">
    <property type="entry name" value="Leucine Aminopeptidase, subunit E, domain 1"/>
    <property type="match status" value="1"/>
</dbReference>
<dbReference type="GO" id="GO:0030145">
    <property type="term" value="F:manganese ion binding"/>
    <property type="evidence" value="ECO:0007669"/>
    <property type="project" value="InterPro"/>
</dbReference>
<dbReference type="InterPro" id="IPR043472">
    <property type="entry name" value="Macro_dom-like"/>
</dbReference>
<evidence type="ECO:0000256" key="3">
    <source>
        <dbReference type="ARBA" id="ARBA00014190"/>
    </source>
</evidence>
<comment type="function">
    <text evidence="13">Cytosolic metallopeptidase that catalyzes the removal of unsubstituted N-terminal hydrophobic amino acids from various peptides. The presence of Zn(2+) ions is essential for the peptidase activity, and the association with other cofactors can modulate the substrate spectificity of the enzyme. For instance, in the presence of Mn(2+), it displays a specific Cys-Gly hydrolyzing activity of Cys-Gly-S-conjugates. Involved in the metabolism of glutathione and in the degradation of glutathione S-conjugates, which may play a role in the control of the cell redox status.</text>
</comment>
<comment type="similarity">
    <text evidence="1">Belongs to the peptidase M17 family.</text>
</comment>
<evidence type="ECO:0000256" key="1">
    <source>
        <dbReference type="ARBA" id="ARBA00009528"/>
    </source>
</evidence>
<dbReference type="InterPro" id="IPR000819">
    <property type="entry name" value="Peptidase_M17_C"/>
</dbReference>
<dbReference type="Gene3D" id="3.40.630.10">
    <property type="entry name" value="Zn peptidases"/>
    <property type="match status" value="1"/>
</dbReference>
<evidence type="ECO:0000259" key="16">
    <source>
        <dbReference type="PROSITE" id="PS00631"/>
    </source>
</evidence>
<dbReference type="SUPFAM" id="SSF53187">
    <property type="entry name" value="Zn-dependent exopeptidases"/>
    <property type="match status" value="1"/>
</dbReference>
<dbReference type="Pfam" id="PF00883">
    <property type="entry name" value="Peptidase_M17"/>
    <property type="match status" value="1"/>
</dbReference>
<reference evidence="17 18" key="1">
    <citation type="submission" date="2009-12" db="EMBL/GenBank/DDBJ databases">
        <title>The Genome Sequence of Anolis carolinensis (Green Anole Lizard).</title>
        <authorList>
            <consortium name="The Genome Sequencing Platform"/>
            <person name="Di Palma F."/>
            <person name="Alfoldi J."/>
            <person name="Heiman D."/>
            <person name="Young S."/>
            <person name="Grabherr M."/>
            <person name="Johnson J."/>
            <person name="Lander E.S."/>
            <person name="Lindblad-Toh K."/>
        </authorList>
    </citation>
    <scope>NUCLEOTIDE SEQUENCE [LARGE SCALE GENOMIC DNA]</scope>
    <source>
        <strain evidence="17 18">JBL SC #1</strain>
    </source>
</reference>
<comment type="subunit">
    <text evidence="2">Homohexamer.</text>
</comment>
<name>A0A803T9R6_ANOCA</name>
<evidence type="ECO:0000313" key="18">
    <source>
        <dbReference type="Proteomes" id="UP000001646"/>
    </source>
</evidence>